<name>A0AAD1W2S5_PELCU</name>
<feature type="compositionally biased region" description="Polar residues" evidence="1">
    <location>
        <begin position="77"/>
        <end position="106"/>
    </location>
</feature>
<reference evidence="2" key="1">
    <citation type="submission" date="2022-03" db="EMBL/GenBank/DDBJ databases">
        <authorList>
            <person name="Alioto T."/>
            <person name="Alioto T."/>
            <person name="Gomez Garrido J."/>
        </authorList>
    </citation>
    <scope>NUCLEOTIDE SEQUENCE</scope>
</reference>
<feature type="compositionally biased region" description="Polar residues" evidence="1">
    <location>
        <begin position="154"/>
        <end position="163"/>
    </location>
</feature>
<sequence>MSPLETFDLLCTSFKDTLQSRGATYRQAEIMVTSWIRPTARRSKYRQTPRASKKAVRLHRYQRAQRRKMAAGPSDALSHTQINPPGNTKQMMQTSNSPVQHLGTQRSKNRRNTKNEATQAIGTGPRSCASKPRGYIGETERDKTRDLPSPGKPCTQTGPTATTLPRRLYHAGGTHDSAKLRSCATTSSPWGPIERGVWQGDTAGDLHIGHHASNSLHASGVG</sequence>
<organism evidence="2 3">
    <name type="scientific">Pelobates cultripes</name>
    <name type="common">Western spadefoot toad</name>
    <dbReference type="NCBI Taxonomy" id="61616"/>
    <lineage>
        <taxon>Eukaryota</taxon>
        <taxon>Metazoa</taxon>
        <taxon>Chordata</taxon>
        <taxon>Craniata</taxon>
        <taxon>Vertebrata</taxon>
        <taxon>Euteleostomi</taxon>
        <taxon>Amphibia</taxon>
        <taxon>Batrachia</taxon>
        <taxon>Anura</taxon>
        <taxon>Pelobatoidea</taxon>
        <taxon>Pelobatidae</taxon>
        <taxon>Pelobates</taxon>
    </lineage>
</organism>
<accession>A0AAD1W2S5</accession>
<evidence type="ECO:0000313" key="3">
    <source>
        <dbReference type="Proteomes" id="UP001295444"/>
    </source>
</evidence>
<keyword evidence="3" id="KW-1185">Reference proteome</keyword>
<proteinExistence type="predicted"/>
<dbReference type="EMBL" id="OW240915">
    <property type="protein sequence ID" value="CAH2281912.1"/>
    <property type="molecule type" value="Genomic_DNA"/>
</dbReference>
<evidence type="ECO:0000256" key="1">
    <source>
        <dbReference type="SAM" id="MobiDB-lite"/>
    </source>
</evidence>
<evidence type="ECO:0000313" key="2">
    <source>
        <dbReference type="EMBL" id="CAH2281912.1"/>
    </source>
</evidence>
<dbReference type="Proteomes" id="UP001295444">
    <property type="component" value="Chromosome 04"/>
</dbReference>
<feature type="region of interest" description="Disordered" evidence="1">
    <location>
        <begin position="65"/>
        <end position="166"/>
    </location>
</feature>
<protein>
    <submittedName>
        <fullName evidence="2">Uncharacterized protein</fullName>
    </submittedName>
</protein>
<dbReference type="AlphaFoldDB" id="A0AAD1W2S5"/>
<gene>
    <name evidence="2" type="ORF">PECUL_23A018704</name>
</gene>